<evidence type="ECO:0000313" key="2">
    <source>
        <dbReference type="EMBL" id="ADV46030.1"/>
    </source>
</evidence>
<keyword evidence="1" id="KW-1133">Transmembrane helix</keyword>
<sequence>MVRRSGKMQFLFWAFFFSVLLYLWILWIGVRTFLLHRGEIMQLPQQETALLFILYGLLILSTLSGTIVSIMIGNQSYIRRFGAMVILVFATIVASKGIFG</sequence>
<keyword evidence="1" id="KW-0812">Transmembrane</keyword>
<dbReference type="EMBL" id="CP002452">
    <property type="protein sequence ID" value="ADV46030.1"/>
    <property type="molecule type" value="Genomic_DNA"/>
</dbReference>
<accession>E6X295</accession>
<dbReference type="AlphaFoldDB" id="E6X295"/>
<evidence type="ECO:0000256" key="1">
    <source>
        <dbReference type="SAM" id="Phobius"/>
    </source>
</evidence>
<dbReference type="Proteomes" id="UP000008633">
    <property type="component" value="Chromosome"/>
</dbReference>
<dbReference type="eggNOG" id="ENOG5031AP8">
    <property type="taxonomic scope" value="Bacteria"/>
</dbReference>
<organism evidence="2 3">
    <name type="scientific">Nitratifractor salsuginis (strain DSM 16511 / JCM 12458 / E9I37-1)</name>
    <dbReference type="NCBI Taxonomy" id="749222"/>
    <lineage>
        <taxon>Bacteria</taxon>
        <taxon>Pseudomonadati</taxon>
        <taxon>Campylobacterota</taxon>
        <taxon>Epsilonproteobacteria</taxon>
        <taxon>Campylobacterales</taxon>
        <taxon>Sulfurovaceae</taxon>
        <taxon>Nitratifractor</taxon>
    </lineage>
</organism>
<dbReference type="KEGG" id="nsa:Nitsa_0763"/>
<dbReference type="HOGENOM" id="CLU_2302940_0_0_7"/>
<dbReference type="OrthoDB" id="5373076at2"/>
<feature type="transmembrane region" description="Helical" evidence="1">
    <location>
        <begin position="81"/>
        <end position="99"/>
    </location>
</feature>
<proteinExistence type="predicted"/>
<protein>
    <submittedName>
        <fullName evidence="2">Uncharacterized protein</fullName>
    </submittedName>
</protein>
<reference evidence="3" key="2">
    <citation type="submission" date="2011-01" db="EMBL/GenBank/DDBJ databases">
        <title>The complete genome of Nitratifractor salsuginis DSM 16511.</title>
        <authorList>
            <consortium name="US DOE Joint Genome Institute (JGI-PGF)"/>
            <person name="Lucas S."/>
            <person name="Copeland A."/>
            <person name="Lapidus A."/>
            <person name="Bruce D."/>
            <person name="Goodwin L."/>
            <person name="Pitluck S."/>
            <person name="Kyrpides N."/>
            <person name="Mavromatis K."/>
            <person name="Ivanova N."/>
            <person name="Mikhailova N."/>
            <person name="Zeytun A."/>
            <person name="Detter J.C."/>
            <person name="Tapia R."/>
            <person name="Han C."/>
            <person name="Land M."/>
            <person name="Hauser L."/>
            <person name="Markowitz V."/>
            <person name="Cheng J.-F."/>
            <person name="Hugenholtz P."/>
            <person name="Woyke T."/>
            <person name="Wu D."/>
            <person name="Tindall B."/>
            <person name="Schuetze A."/>
            <person name="Brambilla E."/>
            <person name="Klenk H.-P."/>
            <person name="Eisen J.A."/>
        </authorList>
    </citation>
    <scope>NUCLEOTIDE SEQUENCE [LARGE SCALE GENOMIC DNA]</scope>
    <source>
        <strain evidence="3">DSM 16511 / JCM 12458 / E9I37-1</strain>
    </source>
</reference>
<gene>
    <name evidence="2" type="ordered locus">Nitsa_0763</name>
</gene>
<dbReference type="STRING" id="749222.Nitsa_0763"/>
<keyword evidence="3" id="KW-1185">Reference proteome</keyword>
<evidence type="ECO:0000313" key="3">
    <source>
        <dbReference type="Proteomes" id="UP000008633"/>
    </source>
</evidence>
<dbReference type="RefSeq" id="WP_013553724.1">
    <property type="nucleotide sequence ID" value="NC_014935.1"/>
</dbReference>
<name>E6X295_NITSE</name>
<keyword evidence="1" id="KW-0472">Membrane</keyword>
<feature type="transmembrane region" description="Helical" evidence="1">
    <location>
        <begin position="12"/>
        <end position="30"/>
    </location>
</feature>
<feature type="transmembrane region" description="Helical" evidence="1">
    <location>
        <begin position="50"/>
        <end position="72"/>
    </location>
</feature>
<reference evidence="2 3" key="1">
    <citation type="journal article" date="2011" name="Stand. Genomic Sci.">
        <title>Complete genome sequence of Nitratifractor salsuginis type strain (E9I37-1).</title>
        <authorList>
            <person name="Anderson I."/>
            <person name="Sikorski J."/>
            <person name="Zeytun A."/>
            <person name="Nolan M."/>
            <person name="Lapidus A."/>
            <person name="Lucas S."/>
            <person name="Hammon N."/>
            <person name="Deshpande S."/>
            <person name="Cheng J.F."/>
            <person name="Tapia R."/>
            <person name="Han C."/>
            <person name="Goodwin L."/>
            <person name="Pitluck S."/>
            <person name="Liolios K."/>
            <person name="Pagani I."/>
            <person name="Ivanova N."/>
            <person name="Huntemann M."/>
            <person name="Mavromatis K."/>
            <person name="Ovchinikova G."/>
            <person name="Pati A."/>
            <person name="Chen A."/>
            <person name="Palaniappan K."/>
            <person name="Land M."/>
            <person name="Hauser L."/>
            <person name="Brambilla E.M."/>
            <person name="Ngatchou-Djao O.D."/>
            <person name="Rohde M."/>
            <person name="Tindall B.J."/>
            <person name="Goker M."/>
            <person name="Detter J.C."/>
            <person name="Woyke T."/>
            <person name="Bristow J."/>
            <person name="Eisen J.A."/>
            <person name="Markowitz V."/>
            <person name="Hugenholtz P."/>
            <person name="Klenk H.P."/>
            <person name="Kyrpides N.C."/>
        </authorList>
    </citation>
    <scope>NUCLEOTIDE SEQUENCE [LARGE SCALE GENOMIC DNA]</scope>
    <source>
        <strain evidence="3">DSM 16511 / JCM 12458 / E9I37-1</strain>
    </source>
</reference>